<keyword evidence="2" id="KW-0328">Glycosyltransferase</keyword>
<dbReference type="Proteomes" id="UP001208656">
    <property type="component" value="Unassembled WGS sequence"/>
</dbReference>
<dbReference type="Pfam" id="PF13524">
    <property type="entry name" value="Glyco_trans_1_2"/>
    <property type="match status" value="1"/>
</dbReference>
<keyword evidence="3" id="KW-1185">Reference proteome</keyword>
<evidence type="ECO:0000313" key="2">
    <source>
        <dbReference type="EMBL" id="MCU9594840.1"/>
    </source>
</evidence>
<dbReference type="Gene3D" id="3.40.50.2000">
    <property type="entry name" value="Glycogen Phosphorylase B"/>
    <property type="match status" value="1"/>
</dbReference>
<feature type="domain" description="Spore protein YkvP/CgeB glycosyl transferase-like" evidence="1">
    <location>
        <begin position="187"/>
        <end position="295"/>
    </location>
</feature>
<dbReference type="EC" id="2.4.-.-" evidence="2"/>
<accession>A0ABT2WGM8</accession>
<dbReference type="GO" id="GO:0016757">
    <property type="term" value="F:glycosyltransferase activity"/>
    <property type="evidence" value="ECO:0007669"/>
    <property type="project" value="UniProtKB-KW"/>
</dbReference>
<comment type="caution">
    <text evidence="2">The sequence shown here is derived from an EMBL/GenBank/DDBJ whole genome shotgun (WGS) entry which is preliminary data.</text>
</comment>
<organism evidence="2 3">
    <name type="scientific">Pallidibacillus thermolactis</name>
    <dbReference type="NCBI Taxonomy" id="251051"/>
    <lineage>
        <taxon>Bacteria</taxon>
        <taxon>Bacillati</taxon>
        <taxon>Bacillota</taxon>
        <taxon>Bacilli</taxon>
        <taxon>Bacillales</taxon>
        <taxon>Bacillaceae</taxon>
        <taxon>Pallidibacillus</taxon>
    </lineage>
</organism>
<gene>
    <name evidence="2" type="ORF">OEV82_10370</name>
</gene>
<sequence>MKILFITKDFTNRIEKSSYYLLEALKKKANVVPSSEDGNIETILKKIRFEPDFILLNDMKPSYCPYVRGFHRLHIPVGAIVHDLKYKPNQRRQFYKEENIRFLFTHYRNAFKELFPELIDRMIWFPHHVPTDIFNDYHLKRDIDILMMGSIYPRLYPMRAKFYEILKDEPNFVYHEHPGYLKIEDWQNVYAGEKYAREINRAKIFVTCHSIDHFPLLKYFEVLACKTLLVATPSKELEELGFIDGETFVAVNEENIKEKIAYYLKNEKERKKISERGYEMVHNHHSTDKRVESLITHIKKIVKQNQ</sequence>
<dbReference type="InterPro" id="IPR055259">
    <property type="entry name" value="YkvP/CgeB_Glyco_trans-like"/>
</dbReference>
<name>A0ABT2WGM8_9BACI</name>
<evidence type="ECO:0000259" key="1">
    <source>
        <dbReference type="Pfam" id="PF13524"/>
    </source>
</evidence>
<reference evidence="2 3" key="1">
    <citation type="submission" date="2022-10" db="EMBL/GenBank/DDBJ databases">
        <title>Description of Fervidibacillus gen. nov. in the family Fervidibacillaceae fam. nov. with two species, Fervidibacillus albus sp. nov., and Fervidibacillus halotolerans sp. nov., isolated from tidal flat sediments.</title>
        <authorList>
            <person name="Kwon K.K."/>
            <person name="Yang S.-H."/>
        </authorList>
    </citation>
    <scope>NUCLEOTIDE SEQUENCE [LARGE SCALE GENOMIC DNA]</scope>
    <source>
        <strain evidence="2 3">DSM 23332</strain>
    </source>
</reference>
<dbReference type="RefSeq" id="WP_263061833.1">
    <property type="nucleotide sequence ID" value="NZ_JAOUSE010000031.1"/>
</dbReference>
<evidence type="ECO:0000313" key="3">
    <source>
        <dbReference type="Proteomes" id="UP001208656"/>
    </source>
</evidence>
<dbReference type="SUPFAM" id="SSF53756">
    <property type="entry name" value="UDP-Glycosyltransferase/glycogen phosphorylase"/>
    <property type="match status" value="1"/>
</dbReference>
<protein>
    <submittedName>
        <fullName evidence="2">Glycosyltransferase</fullName>
        <ecNumber evidence="2">2.4.-.-</ecNumber>
    </submittedName>
</protein>
<dbReference type="EMBL" id="JAOUSE010000031">
    <property type="protein sequence ID" value="MCU9594840.1"/>
    <property type="molecule type" value="Genomic_DNA"/>
</dbReference>
<proteinExistence type="predicted"/>
<keyword evidence="2" id="KW-0808">Transferase</keyword>